<evidence type="ECO:0000256" key="3">
    <source>
        <dbReference type="ARBA" id="ARBA00022694"/>
    </source>
</evidence>
<dbReference type="Gene3D" id="1.10.3090.10">
    <property type="entry name" value="cca-adding enzyme, domain 2"/>
    <property type="match status" value="1"/>
</dbReference>
<keyword evidence="4 11" id="KW-0548">Nucleotidyltransferase</keyword>
<evidence type="ECO:0000259" key="9">
    <source>
        <dbReference type="Pfam" id="PF01743"/>
    </source>
</evidence>
<evidence type="ECO:0000256" key="8">
    <source>
        <dbReference type="RuleBase" id="RU003953"/>
    </source>
</evidence>
<sequence length="412" mass="45630">MSSATTQREHALQIVKKLREAGFEALWAGGCVRDQLLGREPKDYDVATNARPEEIQALFGKRKTLAIGAAFGVIGVHCGRGHEPIEVATFRADGSYLDGRHPQSVVFTTAEHDAERRDFTINGLFFDPIAEQVIDYVEGQADLEREVVRAIGNPRDRFTEDKLRMLRAVRFATTFDFEIEPATLAAIQEMASEVIVVSAERIGAEFERILTHPRRGEGLQLLHHSGLLRPVLPELADNADSSSPQWQETLQVLGRLESDNLSTCLAALLHKTYEPRVVAACGRRFRWSNKQIDLAVWLVTNLDMVGRADTVPWPQLQRTLVHEGASELVALGTAVFGAEQIGVQHCSAKMALPEDQLNPPLLLTGDDLVEKGLTPGPYFAMLLTAVRDSQLEDHIASADEAWALVEELMRNS</sequence>
<feature type="domain" description="tRNA nucleotidyltransferase/poly(A) polymerase RNA and SrmB- binding" evidence="10">
    <location>
        <begin position="176"/>
        <end position="236"/>
    </location>
</feature>
<evidence type="ECO:0000313" key="11">
    <source>
        <dbReference type="EMBL" id="QEG35177.1"/>
    </source>
</evidence>
<keyword evidence="3" id="KW-0819">tRNA processing</keyword>
<evidence type="ECO:0000256" key="7">
    <source>
        <dbReference type="ARBA" id="ARBA00022842"/>
    </source>
</evidence>
<keyword evidence="2 8" id="KW-0808">Transferase</keyword>
<keyword evidence="5" id="KW-0479">Metal-binding</keyword>
<dbReference type="SUPFAM" id="SSF81301">
    <property type="entry name" value="Nucleotidyltransferase"/>
    <property type="match status" value="1"/>
</dbReference>
<dbReference type="InterPro" id="IPR032828">
    <property type="entry name" value="PolyA_RNA-bd"/>
</dbReference>
<evidence type="ECO:0000256" key="4">
    <source>
        <dbReference type="ARBA" id="ARBA00022695"/>
    </source>
</evidence>
<keyword evidence="6" id="KW-0547">Nucleotide-binding</keyword>
<dbReference type="EMBL" id="CP042913">
    <property type="protein sequence ID" value="QEG35177.1"/>
    <property type="molecule type" value="Genomic_DNA"/>
</dbReference>
<reference evidence="11 12" key="1">
    <citation type="submission" date="2019-08" db="EMBL/GenBank/DDBJ databases">
        <title>Deep-cultivation of Planctomycetes and their phenomic and genomic characterization uncovers novel biology.</title>
        <authorList>
            <person name="Wiegand S."/>
            <person name="Jogler M."/>
            <person name="Boedeker C."/>
            <person name="Pinto D."/>
            <person name="Vollmers J."/>
            <person name="Rivas-Marin E."/>
            <person name="Kohn T."/>
            <person name="Peeters S.H."/>
            <person name="Heuer A."/>
            <person name="Rast P."/>
            <person name="Oberbeckmann S."/>
            <person name="Bunk B."/>
            <person name="Jeske O."/>
            <person name="Meyerdierks A."/>
            <person name="Storesund J.E."/>
            <person name="Kallscheuer N."/>
            <person name="Luecker S."/>
            <person name="Lage O.M."/>
            <person name="Pohl T."/>
            <person name="Merkel B.J."/>
            <person name="Hornburger P."/>
            <person name="Mueller R.-W."/>
            <person name="Bruemmer F."/>
            <person name="Labrenz M."/>
            <person name="Spormann A.M."/>
            <person name="Op den Camp H."/>
            <person name="Overmann J."/>
            <person name="Amann R."/>
            <person name="Jetten M.S.M."/>
            <person name="Mascher T."/>
            <person name="Medema M.H."/>
            <person name="Devos D.P."/>
            <person name="Kaster A.-K."/>
            <person name="Ovreas L."/>
            <person name="Rohde M."/>
            <person name="Galperin M.Y."/>
            <person name="Jogler C."/>
        </authorList>
    </citation>
    <scope>NUCLEOTIDE SEQUENCE [LARGE SCALE GENOMIC DNA]</scope>
    <source>
        <strain evidence="11 12">Pr1d</strain>
    </source>
</reference>
<organism evidence="11 12">
    <name type="scientific">Bythopirellula goksoeyrii</name>
    <dbReference type="NCBI Taxonomy" id="1400387"/>
    <lineage>
        <taxon>Bacteria</taxon>
        <taxon>Pseudomonadati</taxon>
        <taxon>Planctomycetota</taxon>
        <taxon>Planctomycetia</taxon>
        <taxon>Pirellulales</taxon>
        <taxon>Lacipirellulaceae</taxon>
        <taxon>Bythopirellula</taxon>
    </lineage>
</organism>
<dbReference type="SUPFAM" id="SSF81891">
    <property type="entry name" value="Poly A polymerase C-terminal region-like"/>
    <property type="match status" value="1"/>
</dbReference>
<dbReference type="GO" id="GO:0000049">
    <property type="term" value="F:tRNA binding"/>
    <property type="evidence" value="ECO:0007669"/>
    <property type="project" value="TreeGrafter"/>
</dbReference>
<protein>
    <submittedName>
        <fullName evidence="11">tRNA nucleotidyltransferase/poly(A) polymerase</fullName>
        <ecNumber evidence="11">2.7.7.19</ecNumber>
    </submittedName>
</protein>
<dbReference type="AlphaFoldDB" id="A0A5B9Q826"/>
<evidence type="ECO:0000256" key="5">
    <source>
        <dbReference type="ARBA" id="ARBA00022723"/>
    </source>
</evidence>
<dbReference type="InterPro" id="IPR043519">
    <property type="entry name" value="NT_sf"/>
</dbReference>
<keyword evidence="8" id="KW-0694">RNA-binding</keyword>
<evidence type="ECO:0000259" key="10">
    <source>
        <dbReference type="Pfam" id="PF12627"/>
    </source>
</evidence>
<accession>A0A5B9Q826</accession>
<dbReference type="Pfam" id="PF01743">
    <property type="entry name" value="PolyA_pol"/>
    <property type="match status" value="1"/>
</dbReference>
<dbReference type="InterPro" id="IPR002646">
    <property type="entry name" value="PolA_pol_head_dom"/>
</dbReference>
<dbReference type="GO" id="GO:1990817">
    <property type="term" value="F:poly(A) RNA polymerase activity"/>
    <property type="evidence" value="ECO:0007669"/>
    <property type="project" value="UniProtKB-EC"/>
</dbReference>
<dbReference type="PANTHER" id="PTHR46173">
    <property type="entry name" value="CCA TRNA NUCLEOTIDYLTRANSFERASE 1, MITOCHONDRIAL"/>
    <property type="match status" value="1"/>
</dbReference>
<dbReference type="RefSeq" id="WP_148073722.1">
    <property type="nucleotide sequence ID" value="NZ_CP042913.1"/>
</dbReference>
<dbReference type="CDD" id="cd05398">
    <property type="entry name" value="NT_ClassII-CCAase"/>
    <property type="match status" value="1"/>
</dbReference>
<proteinExistence type="inferred from homology"/>
<dbReference type="EC" id="2.7.7.19" evidence="11"/>
<dbReference type="GO" id="GO:0008033">
    <property type="term" value="P:tRNA processing"/>
    <property type="evidence" value="ECO:0007669"/>
    <property type="project" value="UniProtKB-KW"/>
</dbReference>
<evidence type="ECO:0000313" key="12">
    <source>
        <dbReference type="Proteomes" id="UP000323917"/>
    </source>
</evidence>
<evidence type="ECO:0000256" key="6">
    <source>
        <dbReference type="ARBA" id="ARBA00022741"/>
    </source>
</evidence>
<dbReference type="PANTHER" id="PTHR46173:SF1">
    <property type="entry name" value="CCA TRNA NUCLEOTIDYLTRANSFERASE 1, MITOCHONDRIAL"/>
    <property type="match status" value="1"/>
</dbReference>
<gene>
    <name evidence="11" type="ORF">Pr1d_24700</name>
</gene>
<keyword evidence="12" id="KW-1185">Reference proteome</keyword>
<name>A0A5B9Q826_9BACT</name>
<comment type="cofactor">
    <cofactor evidence="1">
        <name>Mg(2+)</name>
        <dbReference type="ChEBI" id="CHEBI:18420"/>
    </cofactor>
</comment>
<dbReference type="Pfam" id="PF12627">
    <property type="entry name" value="PolyA_pol_RNAbd"/>
    <property type="match status" value="1"/>
</dbReference>
<dbReference type="GO" id="GO:0000166">
    <property type="term" value="F:nucleotide binding"/>
    <property type="evidence" value="ECO:0007669"/>
    <property type="project" value="UniProtKB-KW"/>
</dbReference>
<dbReference type="KEGG" id="bgok:Pr1d_24700"/>
<dbReference type="GO" id="GO:0046872">
    <property type="term" value="F:metal ion binding"/>
    <property type="evidence" value="ECO:0007669"/>
    <property type="project" value="UniProtKB-KW"/>
</dbReference>
<keyword evidence="7" id="KW-0460">Magnesium</keyword>
<evidence type="ECO:0000256" key="1">
    <source>
        <dbReference type="ARBA" id="ARBA00001946"/>
    </source>
</evidence>
<evidence type="ECO:0000256" key="2">
    <source>
        <dbReference type="ARBA" id="ARBA00022679"/>
    </source>
</evidence>
<dbReference type="Gene3D" id="3.30.460.10">
    <property type="entry name" value="Beta Polymerase, domain 2"/>
    <property type="match status" value="1"/>
</dbReference>
<dbReference type="InterPro" id="IPR050264">
    <property type="entry name" value="Bact_CCA-adding_enz_type3_sf"/>
</dbReference>
<comment type="similarity">
    <text evidence="8">Belongs to the tRNA nucleotidyltransferase/poly(A) polymerase family.</text>
</comment>
<dbReference type="OrthoDB" id="9805698at2"/>
<dbReference type="Proteomes" id="UP000323917">
    <property type="component" value="Chromosome"/>
</dbReference>
<feature type="domain" description="Poly A polymerase head" evidence="9">
    <location>
        <begin position="28"/>
        <end position="149"/>
    </location>
</feature>